<feature type="repeat" description="TPR" evidence="1">
    <location>
        <begin position="826"/>
        <end position="859"/>
    </location>
</feature>
<dbReference type="PROSITE" id="PS50005">
    <property type="entry name" value="TPR"/>
    <property type="match status" value="2"/>
</dbReference>
<proteinExistence type="predicted"/>
<feature type="compositionally biased region" description="Pro residues" evidence="2">
    <location>
        <begin position="458"/>
        <end position="477"/>
    </location>
</feature>
<feature type="compositionally biased region" description="Pro residues" evidence="2">
    <location>
        <begin position="750"/>
        <end position="760"/>
    </location>
</feature>
<dbReference type="Gene3D" id="2.30.30.40">
    <property type="entry name" value="SH3 Domains"/>
    <property type="match status" value="1"/>
</dbReference>
<evidence type="ECO:0000313" key="3">
    <source>
        <dbReference type="EMBL" id="GAA4344989.1"/>
    </source>
</evidence>
<dbReference type="Proteomes" id="UP001500975">
    <property type="component" value="Unassembled WGS sequence"/>
</dbReference>
<protein>
    <recommendedName>
        <fullName evidence="5">Tetratricopeptide repeat protein</fullName>
    </recommendedName>
</protein>
<dbReference type="Pfam" id="PF14559">
    <property type="entry name" value="TPR_19"/>
    <property type="match status" value="1"/>
</dbReference>
<dbReference type="InterPro" id="IPR019734">
    <property type="entry name" value="TPR_rpt"/>
</dbReference>
<evidence type="ECO:0000313" key="4">
    <source>
        <dbReference type="Proteomes" id="UP001500975"/>
    </source>
</evidence>
<feature type="region of interest" description="Disordered" evidence="2">
    <location>
        <begin position="356"/>
        <end position="415"/>
    </location>
</feature>
<dbReference type="EMBL" id="BAABGJ010000027">
    <property type="protein sequence ID" value="GAA4344989.1"/>
    <property type="molecule type" value="Genomic_DNA"/>
</dbReference>
<evidence type="ECO:0000256" key="1">
    <source>
        <dbReference type="PROSITE-ProRule" id="PRU00339"/>
    </source>
</evidence>
<dbReference type="Gene3D" id="1.25.40.10">
    <property type="entry name" value="Tetratricopeptide repeat domain"/>
    <property type="match status" value="2"/>
</dbReference>
<keyword evidence="4" id="KW-1185">Reference proteome</keyword>
<dbReference type="InterPro" id="IPR011990">
    <property type="entry name" value="TPR-like_helical_dom_sf"/>
</dbReference>
<evidence type="ECO:0008006" key="5">
    <source>
        <dbReference type="Google" id="ProtNLM"/>
    </source>
</evidence>
<organism evidence="3 4">
    <name type="scientific">Variovorax defluvii</name>
    <dbReference type="NCBI Taxonomy" id="913761"/>
    <lineage>
        <taxon>Bacteria</taxon>
        <taxon>Pseudomonadati</taxon>
        <taxon>Pseudomonadota</taxon>
        <taxon>Betaproteobacteria</taxon>
        <taxon>Burkholderiales</taxon>
        <taxon>Comamonadaceae</taxon>
        <taxon>Variovorax</taxon>
    </lineage>
</organism>
<feature type="compositionally biased region" description="Low complexity" evidence="2">
    <location>
        <begin position="370"/>
        <end position="384"/>
    </location>
</feature>
<feature type="repeat" description="TPR" evidence="1">
    <location>
        <begin position="860"/>
        <end position="893"/>
    </location>
</feature>
<dbReference type="SUPFAM" id="SSF48452">
    <property type="entry name" value="TPR-like"/>
    <property type="match status" value="1"/>
</dbReference>
<feature type="region of interest" description="Disordered" evidence="2">
    <location>
        <begin position="442"/>
        <end position="477"/>
    </location>
</feature>
<feature type="region of interest" description="Disordered" evidence="2">
    <location>
        <begin position="745"/>
        <end position="765"/>
    </location>
</feature>
<accession>A0ABP8HUZ8</accession>
<dbReference type="RefSeq" id="WP_345538664.1">
    <property type="nucleotide sequence ID" value="NZ_BAABGJ010000027.1"/>
</dbReference>
<name>A0ABP8HUZ8_9BURK</name>
<comment type="caution">
    <text evidence="3">The sequence shown here is derived from an EMBL/GenBank/DDBJ whole genome shotgun (WGS) entry which is preliminary data.</text>
</comment>
<reference evidence="4" key="1">
    <citation type="journal article" date="2019" name="Int. J. Syst. Evol. Microbiol.">
        <title>The Global Catalogue of Microorganisms (GCM) 10K type strain sequencing project: providing services to taxonomists for standard genome sequencing and annotation.</title>
        <authorList>
            <consortium name="The Broad Institute Genomics Platform"/>
            <consortium name="The Broad Institute Genome Sequencing Center for Infectious Disease"/>
            <person name="Wu L."/>
            <person name="Ma J."/>
        </authorList>
    </citation>
    <scope>NUCLEOTIDE SEQUENCE [LARGE SCALE GENOMIC DNA]</scope>
    <source>
        <strain evidence="4">JCM 17804</strain>
    </source>
</reference>
<keyword evidence="1" id="KW-0802">TPR repeat</keyword>
<dbReference type="SMART" id="SM00028">
    <property type="entry name" value="TPR"/>
    <property type="match status" value="2"/>
</dbReference>
<evidence type="ECO:0000256" key="2">
    <source>
        <dbReference type="SAM" id="MobiDB-lite"/>
    </source>
</evidence>
<sequence>MNKPKARPFRLRARGSEPPESVIATELADGEGAMAKVYALPGDTEVLKRFRDETPEEAARLAGMGPKIEAMLARPPQMQIHHQGKRRFVQIAWPQRAVIDRKGGIVGFTMPRISADAVPMTAIFSKRNREARGLRHDLAFRTYVALNLSNVINYVRAAGHLVMDFNPKNFVIDRSDGWVGLLDCDGFAIFDGSALIPADAVKPDEVAPEFRDPQDEGSYDVRALDDRQTRFGLAVTLFRLFNSGNSPAAGRHLDANEPSGENKRIAQRLFSVHPDRAGLEPPGDITFLFEDETLALFRQAFLGPDDQRPSPSEWAAHFRRLVNGSLRPCPANPGDYHFSKPCLHCGYQPPLQASAPYRPPAPAKPSQAVSRAAVPRSRPAGAPAAPKPPISAPPTSAVPTQGTPATPVKTTGKPPMPMWKRVSIFGGCALVAIAANRLINSGTKVEKPPPRPVASASPSPPKATPAKRPAPAPAPAAQPVPNAMLAVAALNINLRPTAEGGAPLGKLVRGAQVEALEEGEKFVKVRTSAGEVGWLPRDYLIHATDLPRLDKLTPQAYIQSRRNDSALARLRTQLEASSSQRLQLLRAIQSGATDVGADIGRLEASRRISVPADVSAARWFNASAEAARNERNFSESREFFRAAAEADPANPTYHSGIGFVSYELGDFDTMAEEGAILLVLAPRSTNAWYINGFAWAADLRVDRRMPVTAFHLAQVFSEDAPKTRQRMAAEAKRKSGSPVGLALEAALSGPPAPAPAPASPPVQAALPPVPASAPAPMMQAAPARPTIRDLGSLMDRARDRRWGEIDQMVSAMKARGNGQPGNEAAARNALDDGQRALNAFQYQQAAEAFRRAVAADPADPLLHRKLGEAYAALGQTGPATNAYVQALLIDPGSGYAWAMLSHQMALAGNPPDDVWMALRLALLFEPNRQSLVRWIRSNTSNERLGPAYRGVHQRVLQEVAKIPPP</sequence>
<gene>
    <name evidence="3" type="ORF">GCM10023165_28630</name>
</gene>